<evidence type="ECO:0000313" key="2">
    <source>
        <dbReference type="EMBL" id="CAG9821933.1"/>
    </source>
</evidence>
<dbReference type="EMBL" id="OU896711">
    <property type="protein sequence ID" value="CAG9821933.1"/>
    <property type="molecule type" value="Genomic_DNA"/>
</dbReference>
<dbReference type="Pfam" id="PF13855">
    <property type="entry name" value="LRR_8"/>
    <property type="match status" value="1"/>
</dbReference>
<protein>
    <submittedName>
        <fullName evidence="2">Uncharacterized protein</fullName>
    </submittedName>
</protein>
<dbReference type="InterPro" id="IPR050328">
    <property type="entry name" value="Dev_Immune_Receptor"/>
</dbReference>
<dbReference type="Proteomes" id="UP001153737">
    <property type="component" value="Chromosome 5"/>
</dbReference>
<dbReference type="Gene3D" id="3.80.10.10">
    <property type="entry name" value="Ribonuclease Inhibitor"/>
    <property type="match status" value="1"/>
</dbReference>
<dbReference type="AlphaFoldDB" id="A0A9N9SG40"/>
<name>A0A9N9SG40_PHACE</name>
<dbReference type="InterPro" id="IPR001611">
    <property type="entry name" value="Leu-rich_rpt"/>
</dbReference>
<dbReference type="SUPFAM" id="SSF52058">
    <property type="entry name" value="L domain-like"/>
    <property type="match status" value="1"/>
</dbReference>
<keyword evidence="3" id="KW-1185">Reference proteome</keyword>
<gene>
    <name evidence="2" type="ORF">PHAECO_LOCUS9734</name>
</gene>
<evidence type="ECO:0000256" key="1">
    <source>
        <dbReference type="ARBA" id="ARBA00022729"/>
    </source>
</evidence>
<proteinExistence type="predicted"/>
<reference evidence="2" key="1">
    <citation type="submission" date="2022-01" db="EMBL/GenBank/DDBJ databases">
        <authorList>
            <person name="King R."/>
        </authorList>
    </citation>
    <scope>NUCLEOTIDE SEQUENCE</scope>
</reference>
<dbReference type="PANTHER" id="PTHR24373:SF275">
    <property type="entry name" value="TIR DOMAIN-CONTAINING PROTEIN"/>
    <property type="match status" value="1"/>
</dbReference>
<reference evidence="2" key="2">
    <citation type="submission" date="2022-10" db="EMBL/GenBank/DDBJ databases">
        <authorList>
            <consortium name="ENA_rothamsted_submissions"/>
            <consortium name="culmorum"/>
            <person name="King R."/>
        </authorList>
    </citation>
    <scope>NUCLEOTIDE SEQUENCE</scope>
</reference>
<sequence>MEELPAVYCGASENHIHYDNFVLKEGEPMKPFMRDEVDEKCTWLDVKKCSGYIDSSTFTLFPCVEYITIDECIIQNCSPKAFEQLAKLKALDIRNSEFPVKKNIFEGAKNVESLSISNFHFKDNDDIFSNLSGLLSLTLENCTFGVIEKDMFSGLHTLKYLSINESKIDKISSDCFNDLENLEELGIRDNKIDEFDPKGILKLINLKRLSLHNNETSSEINYEIFQQLPALESFLFDNIIYESLDFSGFKTLKNVEIGFSKEKDDNTSKTAIFEKLKSMNIEYQFVFCGKVSFDKNNKDVMVCC</sequence>
<dbReference type="PANTHER" id="PTHR24373">
    <property type="entry name" value="SLIT RELATED LEUCINE-RICH REPEAT NEURONAL PROTEIN"/>
    <property type="match status" value="1"/>
</dbReference>
<keyword evidence="1" id="KW-0732">Signal</keyword>
<dbReference type="OrthoDB" id="676979at2759"/>
<evidence type="ECO:0000313" key="3">
    <source>
        <dbReference type="Proteomes" id="UP001153737"/>
    </source>
</evidence>
<dbReference type="InterPro" id="IPR032675">
    <property type="entry name" value="LRR_dom_sf"/>
</dbReference>
<organism evidence="2 3">
    <name type="scientific">Phaedon cochleariae</name>
    <name type="common">Mustard beetle</name>
    <dbReference type="NCBI Taxonomy" id="80249"/>
    <lineage>
        <taxon>Eukaryota</taxon>
        <taxon>Metazoa</taxon>
        <taxon>Ecdysozoa</taxon>
        <taxon>Arthropoda</taxon>
        <taxon>Hexapoda</taxon>
        <taxon>Insecta</taxon>
        <taxon>Pterygota</taxon>
        <taxon>Neoptera</taxon>
        <taxon>Endopterygota</taxon>
        <taxon>Coleoptera</taxon>
        <taxon>Polyphaga</taxon>
        <taxon>Cucujiformia</taxon>
        <taxon>Chrysomeloidea</taxon>
        <taxon>Chrysomelidae</taxon>
        <taxon>Chrysomelinae</taxon>
        <taxon>Chrysomelini</taxon>
        <taxon>Phaedon</taxon>
    </lineage>
</organism>
<accession>A0A9N9SG40</accession>